<dbReference type="InterPro" id="IPR013785">
    <property type="entry name" value="Aldolase_TIM"/>
</dbReference>
<dbReference type="EC" id="4.1.2.4" evidence="6"/>
<reference evidence="8" key="1">
    <citation type="submission" date="2019-02" db="EMBL/GenBank/DDBJ databases">
        <title>Draft genome sequence of Enterococcus sp. Gos25-1.</title>
        <authorList>
            <person name="Tanaka N."/>
            <person name="Shiwa Y."/>
            <person name="Fujita N."/>
        </authorList>
    </citation>
    <scope>NUCLEOTIDE SEQUENCE [LARGE SCALE GENOMIC DNA]</scope>
    <source>
        <strain evidence="8">Gos25-1</strain>
    </source>
</reference>
<dbReference type="InterPro" id="IPR028581">
    <property type="entry name" value="DeoC_typeI"/>
</dbReference>
<dbReference type="InterPro" id="IPR011343">
    <property type="entry name" value="DeoC"/>
</dbReference>
<dbReference type="OrthoDB" id="9778711at2"/>
<accession>A0A4P5P8W4</accession>
<sequence>MKPTKKASEMTVEELGSYIDQSVLKPEFTEAEIRQYIQEGIDYHCKTVCINPTALDIAAELVKGTKTEICVVCDFPFGASTTESKAVQAELYCKRGDVAELDIVANYGWIRSGKWADVTADIKAVVDVCHKYGTIVKVIFETDALTVEEVKKAAECAIESGADFLKTSTGFLTGFEAHGATPEIIQVIMDVAKGRAKIKGSGCIRDQKHFFQLIDMGIDRMGIGYKSTPVVLGVDKPEKS</sequence>
<dbReference type="PANTHER" id="PTHR10889:SF1">
    <property type="entry name" value="DEOXYRIBOSE-PHOSPHATE ALDOLASE"/>
    <property type="match status" value="1"/>
</dbReference>
<dbReference type="GO" id="GO:0004139">
    <property type="term" value="F:deoxyribose-phosphate aldolase activity"/>
    <property type="evidence" value="ECO:0007669"/>
    <property type="project" value="UniProtKB-UniRule"/>
</dbReference>
<dbReference type="RefSeq" id="WP_146621232.1">
    <property type="nucleotide sequence ID" value="NZ_BJCC01000006.1"/>
</dbReference>
<evidence type="ECO:0000256" key="1">
    <source>
        <dbReference type="ARBA" id="ARBA00010936"/>
    </source>
</evidence>
<dbReference type="NCBIfam" id="TIGR00126">
    <property type="entry name" value="deoC"/>
    <property type="match status" value="1"/>
</dbReference>
<comment type="similarity">
    <text evidence="1 6">Belongs to the DeoC/FbaB aldolase family. DeoC type 1 subfamily.</text>
</comment>
<dbReference type="PANTHER" id="PTHR10889">
    <property type="entry name" value="DEOXYRIBOSE-PHOSPHATE ALDOLASE"/>
    <property type="match status" value="1"/>
</dbReference>
<organism evidence="7 8">
    <name type="scientific">Enterococcus florum</name>
    <dbReference type="NCBI Taxonomy" id="2480627"/>
    <lineage>
        <taxon>Bacteria</taxon>
        <taxon>Bacillati</taxon>
        <taxon>Bacillota</taxon>
        <taxon>Bacilli</taxon>
        <taxon>Lactobacillales</taxon>
        <taxon>Enterococcaceae</taxon>
        <taxon>Enterococcus</taxon>
    </lineage>
</organism>
<dbReference type="AlphaFoldDB" id="A0A4P5P8W4"/>
<dbReference type="EMBL" id="BJCC01000006">
    <property type="protein sequence ID" value="GCF92734.1"/>
    <property type="molecule type" value="Genomic_DNA"/>
</dbReference>
<name>A0A4P5P8W4_9ENTE</name>
<dbReference type="Gene3D" id="3.20.20.70">
    <property type="entry name" value="Aldolase class I"/>
    <property type="match status" value="1"/>
</dbReference>
<protein>
    <recommendedName>
        <fullName evidence="6">Deoxyribose-phosphate aldolase</fullName>
        <shortName evidence="6">DERA</shortName>
        <ecNumber evidence="6">4.1.2.4</ecNumber>
    </recommendedName>
    <alternativeName>
        <fullName evidence="6">2-deoxy-D-ribose 5-phosphate aldolase</fullName>
    </alternativeName>
    <alternativeName>
        <fullName evidence="6">Phosphodeoxyriboaldolase</fullName>
        <shortName evidence="6">Deoxyriboaldolase</shortName>
    </alternativeName>
</protein>
<dbReference type="PIRSF" id="PIRSF001357">
    <property type="entry name" value="DeoC"/>
    <property type="match status" value="1"/>
</dbReference>
<feature type="active site" description="Schiff-base intermediate with acetaldehyde" evidence="6">
    <location>
        <position position="166"/>
    </location>
</feature>
<dbReference type="SMART" id="SM01133">
    <property type="entry name" value="DeoC"/>
    <property type="match status" value="1"/>
</dbReference>
<dbReference type="SUPFAM" id="SSF51569">
    <property type="entry name" value="Aldolase"/>
    <property type="match status" value="1"/>
</dbReference>
<evidence type="ECO:0000256" key="6">
    <source>
        <dbReference type="HAMAP-Rule" id="MF_00114"/>
    </source>
</evidence>
<dbReference type="GO" id="GO:0006018">
    <property type="term" value="P:2-deoxyribose 1-phosphate catabolic process"/>
    <property type="evidence" value="ECO:0007669"/>
    <property type="project" value="UniProtKB-UniRule"/>
</dbReference>
<keyword evidence="3 6" id="KW-0456">Lyase</keyword>
<comment type="pathway">
    <text evidence="6">Carbohydrate degradation; 2-deoxy-D-ribose 1-phosphate degradation; D-glyceraldehyde 3-phosphate and acetaldehyde from 2-deoxy-alpha-D-ribose 1-phosphate: step 2/2.</text>
</comment>
<proteinExistence type="inferred from homology"/>
<feature type="active site" description="Proton donor/acceptor" evidence="6">
    <location>
        <position position="199"/>
    </location>
</feature>
<evidence type="ECO:0000256" key="5">
    <source>
        <dbReference type="ARBA" id="ARBA00048791"/>
    </source>
</evidence>
<comment type="catalytic activity">
    <reaction evidence="5 6">
        <text>2-deoxy-D-ribose 5-phosphate = D-glyceraldehyde 3-phosphate + acetaldehyde</text>
        <dbReference type="Rhea" id="RHEA:12821"/>
        <dbReference type="ChEBI" id="CHEBI:15343"/>
        <dbReference type="ChEBI" id="CHEBI:59776"/>
        <dbReference type="ChEBI" id="CHEBI:62877"/>
        <dbReference type="EC" id="4.1.2.4"/>
    </reaction>
</comment>
<evidence type="ECO:0000256" key="3">
    <source>
        <dbReference type="ARBA" id="ARBA00023239"/>
    </source>
</evidence>
<dbReference type="GO" id="GO:0016052">
    <property type="term" value="P:carbohydrate catabolic process"/>
    <property type="evidence" value="ECO:0007669"/>
    <property type="project" value="TreeGrafter"/>
</dbReference>
<dbReference type="HAMAP" id="MF_00114">
    <property type="entry name" value="DeoC_type1"/>
    <property type="match status" value="1"/>
</dbReference>
<gene>
    <name evidence="6" type="primary">deoC</name>
    <name evidence="7" type="ORF">NRIC_06250</name>
</gene>
<evidence type="ECO:0000256" key="2">
    <source>
        <dbReference type="ARBA" id="ARBA00022490"/>
    </source>
</evidence>
<comment type="subcellular location">
    <subcellularLocation>
        <location evidence="6">Cytoplasm</location>
    </subcellularLocation>
</comment>
<comment type="caution">
    <text evidence="7">The sequence shown here is derived from an EMBL/GenBank/DDBJ whole genome shotgun (WGS) entry which is preliminary data.</text>
</comment>
<dbReference type="GO" id="GO:0009264">
    <property type="term" value="P:deoxyribonucleotide catabolic process"/>
    <property type="evidence" value="ECO:0007669"/>
    <property type="project" value="UniProtKB-UniRule"/>
</dbReference>
<dbReference type="Proteomes" id="UP000290567">
    <property type="component" value="Unassembled WGS sequence"/>
</dbReference>
<dbReference type="InterPro" id="IPR002915">
    <property type="entry name" value="DeoC/FbaB/LacD_aldolase"/>
</dbReference>
<keyword evidence="2 6" id="KW-0963">Cytoplasm</keyword>
<dbReference type="GO" id="GO:0005737">
    <property type="term" value="C:cytoplasm"/>
    <property type="evidence" value="ECO:0007669"/>
    <property type="project" value="UniProtKB-SubCell"/>
</dbReference>
<evidence type="ECO:0000313" key="8">
    <source>
        <dbReference type="Proteomes" id="UP000290567"/>
    </source>
</evidence>
<dbReference type="UniPathway" id="UPA00002">
    <property type="reaction ID" value="UER00468"/>
</dbReference>
<evidence type="ECO:0000313" key="7">
    <source>
        <dbReference type="EMBL" id="GCF92734.1"/>
    </source>
</evidence>
<keyword evidence="8" id="KW-1185">Reference proteome</keyword>
<keyword evidence="4 6" id="KW-0704">Schiff base</keyword>
<feature type="active site" description="Proton donor/acceptor" evidence="6">
    <location>
        <position position="102"/>
    </location>
</feature>
<comment type="function">
    <text evidence="6">Catalyzes a reversible aldol reaction between acetaldehyde and D-glyceraldehyde 3-phosphate to generate 2-deoxy-D-ribose 5-phosphate.</text>
</comment>
<dbReference type="CDD" id="cd00959">
    <property type="entry name" value="DeoC"/>
    <property type="match status" value="1"/>
</dbReference>
<dbReference type="Pfam" id="PF01791">
    <property type="entry name" value="DeoC"/>
    <property type="match status" value="1"/>
</dbReference>
<evidence type="ECO:0000256" key="4">
    <source>
        <dbReference type="ARBA" id="ARBA00023270"/>
    </source>
</evidence>